<keyword evidence="5" id="KW-0464">Manganese</keyword>
<dbReference type="SMART" id="SM00156">
    <property type="entry name" value="PP2Ac"/>
    <property type="match status" value="1"/>
</dbReference>
<evidence type="ECO:0000313" key="10">
    <source>
        <dbReference type="EMBL" id="KAK8847826.1"/>
    </source>
</evidence>
<sequence length="341" mass="39068">MSNINKCASGIILKVLTSRMKPYQSALLPIISNVYYIIESAEELIKKESNILHLEGTFNIIGDIHGNVDDLIRIFEKQGYPKSSKYLFMGDYVDRGSFSVEVLLILYSLKVLFPDHIHFLRGNHESESICSSYGFKAECSRKYTQKLYYRFNESFLFLPFAAIVNKKYFCVHGGISPHTTSLTKISKIKRPIDSDRSPEISGFVWSDPNRKARGFQKSDRGVGFLFNDQKLNQFLERNNLELMIRSHQTIRSGMERSLDKCVTIFSSSNYCEINNDSCICVVSENEEEQYIKFSPLTSIEKANRRIIVPDWILENMELPAMKEPQPPVVDLSNPSSNIPIV</sequence>
<keyword evidence="4" id="KW-0904">Protein phosphatase</keyword>
<evidence type="ECO:0000256" key="7">
    <source>
        <dbReference type="ARBA" id="ARBA00048336"/>
    </source>
</evidence>
<evidence type="ECO:0000259" key="9">
    <source>
        <dbReference type="PROSITE" id="PS00125"/>
    </source>
</evidence>
<dbReference type="Proteomes" id="UP001470230">
    <property type="component" value="Unassembled WGS sequence"/>
</dbReference>
<proteinExistence type="inferred from homology"/>
<evidence type="ECO:0000256" key="1">
    <source>
        <dbReference type="ARBA" id="ARBA00001936"/>
    </source>
</evidence>
<comment type="catalytic activity">
    <reaction evidence="6">
        <text>O-phospho-L-seryl-[protein] + H2O = L-seryl-[protein] + phosphate</text>
        <dbReference type="Rhea" id="RHEA:20629"/>
        <dbReference type="Rhea" id="RHEA-COMP:9863"/>
        <dbReference type="Rhea" id="RHEA-COMP:11604"/>
        <dbReference type="ChEBI" id="CHEBI:15377"/>
        <dbReference type="ChEBI" id="CHEBI:29999"/>
        <dbReference type="ChEBI" id="CHEBI:43474"/>
        <dbReference type="ChEBI" id="CHEBI:83421"/>
        <dbReference type="EC" id="3.1.3.16"/>
    </reaction>
</comment>
<keyword evidence="3 8" id="KW-0378">Hydrolase</keyword>
<dbReference type="PANTHER" id="PTHR11668">
    <property type="entry name" value="SERINE/THREONINE PROTEIN PHOSPHATASE"/>
    <property type="match status" value="1"/>
</dbReference>
<evidence type="ECO:0000256" key="3">
    <source>
        <dbReference type="ARBA" id="ARBA00022801"/>
    </source>
</evidence>
<dbReference type="PRINTS" id="PR00114">
    <property type="entry name" value="STPHPHTASE"/>
</dbReference>
<protein>
    <recommendedName>
        <fullName evidence="8">Serine/threonine-protein phosphatase</fullName>
        <ecNumber evidence="8">3.1.3.16</ecNumber>
    </recommendedName>
</protein>
<dbReference type="Gene3D" id="3.60.21.10">
    <property type="match status" value="1"/>
</dbReference>
<dbReference type="SUPFAM" id="SSF56300">
    <property type="entry name" value="Metallo-dependent phosphatases"/>
    <property type="match status" value="1"/>
</dbReference>
<evidence type="ECO:0000256" key="5">
    <source>
        <dbReference type="ARBA" id="ARBA00023211"/>
    </source>
</evidence>
<gene>
    <name evidence="10" type="ORF">M9Y10_018858</name>
</gene>
<evidence type="ECO:0000313" key="11">
    <source>
        <dbReference type="Proteomes" id="UP001470230"/>
    </source>
</evidence>
<keyword evidence="2" id="KW-0479">Metal-binding</keyword>
<dbReference type="InterPro" id="IPR006186">
    <property type="entry name" value="Ser/Thr-sp_prot-phosphatase"/>
</dbReference>
<dbReference type="CDD" id="cd00144">
    <property type="entry name" value="MPP_PPP_family"/>
    <property type="match status" value="1"/>
</dbReference>
<dbReference type="InterPro" id="IPR004843">
    <property type="entry name" value="Calcineurin-like_PHP"/>
</dbReference>
<accession>A0ABR2HHX5</accession>
<organism evidence="10 11">
    <name type="scientific">Tritrichomonas musculus</name>
    <dbReference type="NCBI Taxonomy" id="1915356"/>
    <lineage>
        <taxon>Eukaryota</taxon>
        <taxon>Metamonada</taxon>
        <taxon>Parabasalia</taxon>
        <taxon>Tritrichomonadida</taxon>
        <taxon>Tritrichomonadidae</taxon>
        <taxon>Tritrichomonas</taxon>
    </lineage>
</organism>
<evidence type="ECO:0000256" key="8">
    <source>
        <dbReference type="RuleBase" id="RU004273"/>
    </source>
</evidence>
<comment type="similarity">
    <text evidence="8">Belongs to the PPP phosphatase family.</text>
</comment>
<dbReference type="PANTHER" id="PTHR11668:SF300">
    <property type="entry name" value="SERINE_THREONINE-PROTEIN PHOSPHATASE"/>
    <property type="match status" value="1"/>
</dbReference>
<feature type="domain" description="Serine/threonine specific protein phosphatases" evidence="9">
    <location>
        <begin position="120"/>
        <end position="125"/>
    </location>
</feature>
<comment type="caution">
    <text evidence="10">The sequence shown here is derived from an EMBL/GenBank/DDBJ whole genome shotgun (WGS) entry which is preliminary data.</text>
</comment>
<dbReference type="InterPro" id="IPR029052">
    <property type="entry name" value="Metallo-depent_PP-like"/>
</dbReference>
<dbReference type="EC" id="3.1.3.16" evidence="8"/>
<dbReference type="InterPro" id="IPR050341">
    <property type="entry name" value="PP1_catalytic_subunit"/>
</dbReference>
<dbReference type="PROSITE" id="PS00125">
    <property type="entry name" value="SER_THR_PHOSPHATASE"/>
    <property type="match status" value="1"/>
</dbReference>
<evidence type="ECO:0000256" key="2">
    <source>
        <dbReference type="ARBA" id="ARBA00022723"/>
    </source>
</evidence>
<comment type="cofactor">
    <cofactor evidence="1">
        <name>Mn(2+)</name>
        <dbReference type="ChEBI" id="CHEBI:29035"/>
    </cofactor>
</comment>
<comment type="catalytic activity">
    <reaction evidence="7 8">
        <text>O-phospho-L-threonyl-[protein] + H2O = L-threonyl-[protein] + phosphate</text>
        <dbReference type="Rhea" id="RHEA:47004"/>
        <dbReference type="Rhea" id="RHEA-COMP:11060"/>
        <dbReference type="Rhea" id="RHEA-COMP:11605"/>
        <dbReference type="ChEBI" id="CHEBI:15377"/>
        <dbReference type="ChEBI" id="CHEBI:30013"/>
        <dbReference type="ChEBI" id="CHEBI:43474"/>
        <dbReference type="ChEBI" id="CHEBI:61977"/>
        <dbReference type="EC" id="3.1.3.16"/>
    </reaction>
</comment>
<evidence type="ECO:0000256" key="4">
    <source>
        <dbReference type="ARBA" id="ARBA00022912"/>
    </source>
</evidence>
<reference evidence="10 11" key="1">
    <citation type="submission" date="2024-04" db="EMBL/GenBank/DDBJ databases">
        <title>Tritrichomonas musculus Genome.</title>
        <authorList>
            <person name="Alves-Ferreira E."/>
            <person name="Grigg M."/>
            <person name="Lorenzi H."/>
            <person name="Galac M."/>
        </authorList>
    </citation>
    <scope>NUCLEOTIDE SEQUENCE [LARGE SCALE GENOMIC DNA]</scope>
    <source>
        <strain evidence="10 11">EAF2021</strain>
    </source>
</reference>
<dbReference type="EMBL" id="JAPFFF010000027">
    <property type="protein sequence ID" value="KAK8847826.1"/>
    <property type="molecule type" value="Genomic_DNA"/>
</dbReference>
<evidence type="ECO:0000256" key="6">
    <source>
        <dbReference type="ARBA" id="ARBA00047761"/>
    </source>
</evidence>
<name>A0ABR2HHX5_9EUKA</name>
<keyword evidence="11" id="KW-1185">Reference proteome</keyword>
<dbReference type="Pfam" id="PF00149">
    <property type="entry name" value="Metallophos"/>
    <property type="match status" value="1"/>
</dbReference>